<keyword evidence="2" id="KW-1185">Reference proteome</keyword>
<protein>
    <submittedName>
        <fullName evidence="1">Uncharacterized protein</fullName>
    </submittedName>
</protein>
<dbReference type="Proteomes" id="UP000324222">
    <property type="component" value="Unassembled WGS sequence"/>
</dbReference>
<evidence type="ECO:0000313" key="2">
    <source>
        <dbReference type="Proteomes" id="UP000324222"/>
    </source>
</evidence>
<name>A0A5B7EVW3_PORTR</name>
<dbReference type="AlphaFoldDB" id="A0A5B7EVW3"/>
<evidence type="ECO:0000313" key="1">
    <source>
        <dbReference type="EMBL" id="MPC37337.1"/>
    </source>
</evidence>
<gene>
    <name evidence="1" type="ORF">E2C01_030811</name>
</gene>
<sequence>MDQGGGASIHWLVWVIDELQNFTPADRTTATRTRYSPINYTGNGKMCRARRWMATGPLKLRPT</sequence>
<comment type="caution">
    <text evidence="1">The sequence shown here is derived from an EMBL/GenBank/DDBJ whole genome shotgun (WGS) entry which is preliminary data.</text>
</comment>
<organism evidence="1 2">
    <name type="scientific">Portunus trituberculatus</name>
    <name type="common">Swimming crab</name>
    <name type="synonym">Neptunus trituberculatus</name>
    <dbReference type="NCBI Taxonomy" id="210409"/>
    <lineage>
        <taxon>Eukaryota</taxon>
        <taxon>Metazoa</taxon>
        <taxon>Ecdysozoa</taxon>
        <taxon>Arthropoda</taxon>
        <taxon>Crustacea</taxon>
        <taxon>Multicrustacea</taxon>
        <taxon>Malacostraca</taxon>
        <taxon>Eumalacostraca</taxon>
        <taxon>Eucarida</taxon>
        <taxon>Decapoda</taxon>
        <taxon>Pleocyemata</taxon>
        <taxon>Brachyura</taxon>
        <taxon>Eubrachyura</taxon>
        <taxon>Portunoidea</taxon>
        <taxon>Portunidae</taxon>
        <taxon>Portuninae</taxon>
        <taxon>Portunus</taxon>
    </lineage>
</organism>
<accession>A0A5B7EVW3</accession>
<proteinExistence type="predicted"/>
<dbReference type="EMBL" id="VSRR010003753">
    <property type="protein sequence ID" value="MPC37337.1"/>
    <property type="molecule type" value="Genomic_DNA"/>
</dbReference>
<reference evidence="1 2" key="1">
    <citation type="submission" date="2019-05" db="EMBL/GenBank/DDBJ databases">
        <title>Another draft genome of Portunus trituberculatus and its Hox gene families provides insights of decapod evolution.</title>
        <authorList>
            <person name="Jeong J.-H."/>
            <person name="Song I."/>
            <person name="Kim S."/>
            <person name="Choi T."/>
            <person name="Kim D."/>
            <person name="Ryu S."/>
            <person name="Kim W."/>
        </authorList>
    </citation>
    <scope>NUCLEOTIDE SEQUENCE [LARGE SCALE GENOMIC DNA]</scope>
    <source>
        <tissue evidence="1">Muscle</tissue>
    </source>
</reference>